<evidence type="ECO:0000313" key="2">
    <source>
        <dbReference type="EMBL" id="CAI2768650.1"/>
    </source>
</evidence>
<dbReference type="Gene3D" id="1.50.10.20">
    <property type="match status" value="1"/>
</dbReference>
<evidence type="ECO:0000313" key="3">
    <source>
        <dbReference type="Proteomes" id="UP001152749"/>
    </source>
</evidence>
<dbReference type="PRINTS" id="PR01950">
    <property type="entry name" value="LANCSUPER"/>
</dbReference>
<dbReference type="Proteomes" id="UP001152749">
    <property type="component" value="Chromosome"/>
</dbReference>
<dbReference type="PRINTS" id="PR01955">
    <property type="entry name" value="LANCFRANKIA"/>
</dbReference>
<reference evidence="2" key="1">
    <citation type="submission" date="2022-09" db="EMBL/GenBank/DDBJ databases">
        <authorList>
            <person name="Duchaud E."/>
        </authorList>
    </citation>
    <scope>NUCLEOTIDE SEQUENCE</scope>
    <source>
        <strain evidence="2">TRV642</strain>
    </source>
</reference>
<feature type="binding site" evidence="1">
    <location>
        <position position="299"/>
    </location>
    <ligand>
        <name>Zn(2+)</name>
        <dbReference type="ChEBI" id="CHEBI:29105"/>
    </ligand>
</feature>
<feature type="binding site" evidence="1">
    <location>
        <position position="249"/>
    </location>
    <ligand>
        <name>Zn(2+)</name>
        <dbReference type="ChEBI" id="CHEBI:29105"/>
    </ligand>
</feature>
<dbReference type="InterPro" id="IPR007822">
    <property type="entry name" value="LANC-like"/>
</dbReference>
<keyword evidence="1" id="KW-0862">Zinc</keyword>
<dbReference type="RefSeq" id="WP_263361230.1">
    <property type="nucleotide sequence ID" value="NZ_OX336425.1"/>
</dbReference>
<dbReference type="AlphaFoldDB" id="A0A9W4X4N1"/>
<gene>
    <name evidence="2" type="ORF">TRV642_3917</name>
</gene>
<feature type="binding site" evidence="1">
    <location>
        <position position="298"/>
    </location>
    <ligand>
        <name>Zn(2+)</name>
        <dbReference type="ChEBI" id="CHEBI:29105"/>
    </ligand>
</feature>
<evidence type="ECO:0000256" key="1">
    <source>
        <dbReference type="PIRSR" id="PIRSR607822-1"/>
    </source>
</evidence>
<accession>A0A9W4X4N1</accession>
<dbReference type="KEGG" id="fcs:TRV642_3917"/>
<dbReference type="GO" id="GO:0031179">
    <property type="term" value="P:peptide modification"/>
    <property type="evidence" value="ECO:0007669"/>
    <property type="project" value="InterPro"/>
</dbReference>
<dbReference type="GO" id="GO:0046872">
    <property type="term" value="F:metal ion binding"/>
    <property type="evidence" value="ECO:0007669"/>
    <property type="project" value="UniProtKB-KW"/>
</dbReference>
<keyword evidence="1" id="KW-0479">Metal-binding</keyword>
<dbReference type="Pfam" id="PF05147">
    <property type="entry name" value="LANC_like"/>
    <property type="match status" value="1"/>
</dbReference>
<sequence length="383" mass="43821">MNGSILKIEKAIWESAMTDNRIGLMNGLSGVAMFYDNIYKAYGKEEYRNKLLSIVDRINSLLSENETSSNLCTGIAGYGLMLLRLQDKSIEIDEEYFEGIDLILQEDLYGSSEQNDYDYLHGSMGIAMYFIERHRTSKNDLIVEILDKFSKELIYKINYSFENVLVEPVFGDKQCYYFGLAHGVSGYLNFLVYLKKYFPEMDQDIRESLDIAITFLRNHKNRNINDVQYYPNLLILGINEFVKPIVAWCQGDLGISNALYTSGAYLNNDSLIKEAFQLVNNISTISLEDSGIGDFGMCHGCIGIIVQYHLASINLNHDYSEEINKWYKILERKTLNFENLKYSNNDVVLTEINLLDGLAGLGLGLLTVDKKIDTNWLQLFNLH</sequence>
<organism evidence="2 3">
    <name type="scientific">Flavobacterium collinsii</name>
    <dbReference type="NCBI Taxonomy" id="1114861"/>
    <lineage>
        <taxon>Bacteria</taxon>
        <taxon>Pseudomonadati</taxon>
        <taxon>Bacteroidota</taxon>
        <taxon>Flavobacteriia</taxon>
        <taxon>Flavobacteriales</taxon>
        <taxon>Flavobacteriaceae</taxon>
        <taxon>Flavobacterium</taxon>
    </lineage>
</organism>
<dbReference type="SUPFAM" id="SSF158745">
    <property type="entry name" value="LanC-like"/>
    <property type="match status" value="1"/>
</dbReference>
<proteinExistence type="predicted"/>
<protein>
    <submittedName>
        <fullName evidence="2">Lanthionine synthetase-like protein</fullName>
    </submittedName>
</protein>
<name>A0A9W4X4N1_9FLAO</name>
<dbReference type="SMART" id="SM01260">
    <property type="entry name" value="LANC_like"/>
    <property type="match status" value="1"/>
</dbReference>
<dbReference type="EMBL" id="OX336425">
    <property type="protein sequence ID" value="CAI2768650.1"/>
    <property type="molecule type" value="Genomic_DNA"/>
</dbReference>